<comment type="similarity">
    <text evidence="1">Belongs to the universal stress protein A family.</text>
</comment>
<dbReference type="Gene3D" id="3.40.50.620">
    <property type="entry name" value="HUPs"/>
    <property type="match status" value="1"/>
</dbReference>
<dbReference type="PANTHER" id="PTHR46268">
    <property type="entry name" value="STRESS RESPONSE PROTEIN NHAX"/>
    <property type="match status" value="1"/>
</dbReference>
<name>A0ABS3ZD58_9GAMM</name>
<dbReference type="Pfam" id="PF00582">
    <property type="entry name" value="Usp"/>
    <property type="match status" value="1"/>
</dbReference>
<dbReference type="PANTHER" id="PTHR46268:SF6">
    <property type="entry name" value="UNIVERSAL STRESS PROTEIN UP12"/>
    <property type="match status" value="1"/>
</dbReference>
<comment type="caution">
    <text evidence="3">The sequence shown here is derived from an EMBL/GenBank/DDBJ whole genome shotgun (WGS) entry which is preliminary data.</text>
</comment>
<evidence type="ECO:0000256" key="1">
    <source>
        <dbReference type="ARBA" id="ARBA00008791"/>
    </source>
</evidence>
<accession>A0ABS3ZD58</accession>
<dbReference type="InterPro" id="IPR006016">
    <property type="entry name" value="UspA"/>
</dbReference>
<organism evidence="3 4">
    <name type="scientific">Marinobacterium alkalitolerans</name>
    <dbReference type="NCBI Taxonomy" id="1542925"/>
    <lineage>
        <taxon>Bacteria</taxon>
        <taxon>Pseudomonadati</taxon>
        <taxon>Pseudomonadota</taxon>
        <taxon>Gammaproteobacteria</taxon>
        <taxon>Oceanospirillales</taxon>
        <taxon>Oceanospirillaceae</taxon>
        <taxon>Marinobacterium</taxon>
    </lineage>
</organism>
<dbReference type="CDD" id="cd00293">
    <property type="entry name" value="USP-like"/>
    <property type="match status" value="1"/>
</dbReference>
<evidence type="ECO:0000313" key="3">
    <source>
        <dbReference type="EMBL" id="MBP0049632.1"/>
    </source>
</evidence>
<reference evidence="3 4" key="1">
    <citation type="submission" date="2020-09" db="EMBL/GenBank/DDBJ databases">
        <authorList>
            <person name="Tanuku N.R.S."/>
        </authorList>
    </citation>
    <scope>NUCLEOTIDE SEQUENCE [LARGE SCALE GENOMIC DNA]</scope>
    <source>
        <strain evidence="3 4">AK62</strain>
    </source>
</reference>
<sequence>MFKRILVPVDGSVKALEALDKAVELQKLTHAEIMLLCVFKHHSLFEASLTTLRPEDMQIPDDALRQYAREVVDHAREHASKHHAERLRGFVKAGRPSRTIIHFAREKDVDLIVMGSRGTSGDVDGMLMGSVSQRVAGHAHCPVLVV</sequence>
<proteinExistence type="inferred from homology"/>
<dbReference type="Proteomes" id="UP000810171">
    <property type="component" value="Unassembled WGS sequence"/>
</dbReference>
<protein>
    <submittedName>
        <fullName evidence="3">Universal stress protein</fullName>
    </submittedName>
</protein>
<feature type="domain" description="UspA" evidence="2">
    <location>
        <begin position="1"/>
        <end position="146"/>
    </location>
</feature>
<gene>
    <name evidence="3" type="ORF">H9C73_12910</name>
</gene>
<dbReference type="PRINTS" id="PR01438">
    <property type="entry name" value="UNVRSLSTRESS"/>
</dbReference>
<keyword evidence="4" id="KW-1185">Reference proteome</keyword>
<dbReference type="InterPro" id="IPR006015">
    <property type="entry name" value="Universal_stress_UspA"/>
</dbReference>
<dbReference type="InterPro" id="IPR014729">
    <property type="entry name" value="Rossmann-like_a/b/a_fold"/>
</dbReference>
<evidence type="ECO:0000259" key="2">
    <source>
        <dbReference type="Pfam" id="PF00582"/>
    </source>
</evidence>
<dbReference type="EMBL" id="JACVEW010000021">
    <property type="protein sequence ID" value="MBP0049632.1"/>
    <property type="molecule type" value="Genomic_DNA"/>
</dbReference>
<dbReference type="SUPFAM" id="SSF52402">
    <property type="entry name" value="Adenine nucleotide alpha hydrolases-like"/>
    <property type="match status" value="1"/>
</dbReference>
<evidence type="ECO:0000313" key="4">
    <source>
        <dbReference type="Proteomes" id="UP000810171"/>
    </source>
</evidence>
<dbReference type="RefSeq" id="WP_209288315.1">
    <property type="nucleotide sequence ID" value="NZ_JACVEW010000021.1"/>
</dbReference>